<name>A0A2M8W6P7_9MICO</name>
<dbReference type="Pfam" id="PF00106">
    <property type="entry name" value="adh_short"/>
    <property type="match status" value="1"/>
</dbReference>
<evidence type="ECO:0000313" key="3">
    <source>
        <dbReference type="Proteomes" id="UP000231586"/>
    </source>
</evidence>
<gene>
    <name evidence="2" type="ORF">CLV34_2515</name>
</gene>
<dbReference type="EMBL" id="PGTZ01000010">
    <property type="protein sequence ID" value="PJI86596.1"/>
    <property type="molecule type" value="Genomic_DNA"/>
</dbReference>
<dbReference type="InterPro" id="IPR051468">
    <property type="entry name" value="Fungal_SecMetab_SDRs"/>
</dbReference>
<proteinExistence type="predicted"/>
<dbReference type="Gene3D" id="3.40.50.720">
    <property type="entry name" value="NAD(P)-binding Rossmann-like Domain"/>
    <property type="match status" value="2"/>
</dbReference>
<dbReference type="GO" id="GO:0005737">
    <property type="term" value="C:cytoplasm"/>
    <property type="evidence" value="ECO:0007669"/>
    <property type="project" value="TreeGrafter"/>
</dbReference>
<dbReference type="RefSeq" id="WP_100350638.1">
    <property type="nucleotide sequence ID" value="NZ_PGTZ01000010.1"/>
</dbReference>
<dbReference type="PANTHER" id="PTHR43544:SF2">
    <property type="entry name" value="OXIDOREDUCTASE"/>
    <property type="match status" value="1"/>
</dbReference>
<dbReference type="InterPro" id="IPR002347">
    <property type="entry name" value="SDR_fam"/>
</dbReference>
<sequence>MSAHTTASADHSTDVTPDETETGAGIDPADFATFLRVIDQVAVLPQTHPQHAAARRGASSLFKAAKKHRRTERRRVINEADAAVVAATATGSPGRIDDETNGIPISSATTGAVAGTLRRARPCYVCKQDYTVVDAFYHQLCPSCAATHHAKRGARTDLTGRRALLTGGRAKIGMYIALRLLRDGADLTITTRFPRDAVRRFSAMDDAADWMHRLHVVGIDLRDPAQVVSLADHVAAQGPLDVLINNAAQTVRRSPGAYTRIADAEQAPLAPDAERLITTFGHTSDAHPRALAGSVTELTSPTLAIEHAARASADELVAQSLTAEAASLERLVAGTSIDAGGLIPDVTTTNSWVATVEQVDAMELLEVQLCNQTAPFILISRLRGAMAASPARRTYIVNVSAMEGVFSRGYKGAGHPHTNMSKAALNMLTRTSASEMLADGILMTAVDTGWITDERPHTTKVRLAEEGFHAPLDLVDGAARVYDPIVRGEAGEDLYGCFLKDYAPSQW</sequence>
<dbReference type="Proteomes" id="UP000231586">
    <property type="component" value="Unassembled WGS sequence"/>
</dbReference>
<dbReference type="GO" id="GO:0016491">
    <property type="term" value="F:oxidoreductase activity"/>
    <property type="evidence" value="ECO:0007669"/>
    <property type="project" value="TreeGrafter"/>
</dbReference>
<evidence type="ECO:0000313" key="2">
    <source>
        <dbReference type="EMBL" id="PJI86596.1"/>
    </source>
</evidence>
<comment type="caution">
    <text evidence="2">The sequence shown here is derived from an EMBL/GenBank/DDBJ whole genome shotgun (WGS) entry which is preliminary data.</text>
</comment>
<dbReference type="SUPFAM" id="SSF51735">
    <property type="entry name" value="NAD(P)-binding Rossmann-fold domains"/>
    <property type="match status" value="1"/>
</dbReference>
<dbReference type="InterPro" id="IPR036291">
    <property type="entry name" value="NAD(P)-bd_dom_sf"/>
</dbReference>
<feature type="region of interest" description="Disordered" evidence="1">
    <location>
        <begin position="1"/>
        <end position="26"/>
    </location>
</feature>
<dbReference type="AlphaFoldDB" id="A0A2M8W6P7"/>
<evidence type="ECO:0000256" key="1">
    <source>
        <dbReference type="SAM" id="MobiDB-lite"/>
    </source>
</evidence>
<organism evidence="2 3">
    <name type="scientific">Luteimicrobium subarcticum</name>
    <dbReference type="NCBI Taxonomy" id="620910"/>
    <lineage>
        <taxon>Bacteria</taxon>
        <taxon>Bacillati</taxon>
        <taxon>Actinomycetota</taxon>
        <taxon>Actinomycetes</taxon>
        <taxon>Micrococcales</taxon>
        <taxon>Luteimicrobium</taxon>
    </lineage>
</organism>
<dbReference type="OrthoDB" id="56744at2"/>
<protein>
    <submittedName>
        <fullName evidence="2">Short subunit dehydrogenase</fullName>
    </submittedName>
</protein>
<keyword evidence="3" id="KW-1185">Reference proteome</keyword>
<dbReference type="PANTHER" id="PTHR43544">
    <property type="entry name" value="SHORT-CHAIN DEHYDROGENASE/REDUCTASE"/>
    <property type="match status" value="1"/>
</dbReference>
<accession>A0A2M8W6P7</accession>
<feature type="compositionally biased region" description="Polar residues" evidence="1">
    <location>
        <begin position="1"/>
        <end position="10"/>
    </location>
</feature>
<reference evidence="2 3" key="1">
    <citation type="submission" date="2017-11" db="EMBL/GenBank/DDBJ databases">
        <title>Genomic Encyclopedia of Archaeal and Bacterial Type Strains, Phase II (KMG-II): From Individual Species to Whole Genera.</title>
        <authorList>
            <person name="Goeker M."/>
        </authorList>
    </citation>
    <scope>NUCLEOTIDE SEQUENCE [LARGE SCALE GENOMIC DNA]</scope>
    <source>
        <strain evidence="2 3">DSM 22413</strain>
    </source>
</reference>